<organism evidence="13 14">
    <name type="scientific">Cryptotermes secundus</name>
    <dbReference type="NCBI Taxonomy" id="105785"/>
    <lineage>
        <taxon>Eukaryota</taxon>
        <taxon>Metazoa</taxon>
        <taxon>Ecdysozoa</taxon>
        <taxon>Arthropoda</taxon>
        <taxon>Hexapoda</taxon>
        <taxon>Insecta</taxon>
        <taxon>Pterygota</taxon>
        <taxon>Neoptera</taxon>
        <taxon>Polyneoptera</taxon>
        <taxon>Dictyoptera</taxon>
        <taxon>Blattodea</taxon>
        <taxon>Blattoidea</taxon>
        <taxon>Termitoidae</taxon>
        <taxon>Kalotermitidae</taxon>
        <taxon>Cryptotermitinae</taxon>
        <taxon>Cryptotermes</taxon>
    </lineage>
</organism>
<keyword evidence="9 12" id="KW-0406">Ion transport</keyword>
<dbReference type="GO" id="GO:0005921">
    <property type="term" value="C:gap junction"/>
    <property type="evidence" value="ECO:0007669"/>
    <property type="project" value="UniProtKB-SubCell"/>
</dbReference>
<dbReference type="InterPro" id="IPR000990">
    <property type="entry name" value="Innexin"/>
</dbReference>
<evidence type="ECO:0000256" key="2">
    <source>
        <dbReference type="ARBA" id="ARBA00004651"/>
    </source>
</evidence>
<keyword evidence="4" id="KW-1003">Cell membrane</keyword>
<keyword evidence="6" id="KW-0303">Gap junction</keyword>
<comment type="subcellular location">
    <subcellularLocation>
        <location evidence="1">Cell junction</location>
        <location evidence="1">Gap junction</location>
    </subcellularLocation>
    <subcellularLocation>
        <location evidence="2 12">Cell membrane</location>
        <topology evidence="2 12">Multi-pass membrane protein</topology>
    </subcellularLocation>
</comment>
<evidence type="ECO:0000256" key="8">
    <source>
        <dbReference type="ARBA" id="ARBA00022989"/>
    </source>
</evidence>
<feature type="transmembrane region" description="Helical" evidence="12">
    <location>
        <begin position="99"/>
        <end position="119"/>
    </location>
</feature>
<evidence type="ECO:0000313" key="14">
    <source>
        <dbReference type="Proteomes" id="UP000235965"/>
    </source>
</evidence>
<keyword evidence="7" id="KW-0965">Cell junction</keyword>
<keyword evidence="8 12" id="KW-1133">Transmembrane helix</keyword>
<dbReference type="PROSITE" id="PS51013">
    <property type="entry name" value="PANNEXIN"/>
    <property type="match status" value="1"/>
</dbReference>
<dbReference type="STRING" id="105785.A0A2J7PHA2"/>
<evidence type="ECO:0000256" key="3">
    <source>
        <dbReference type="ARBA" id="ARBA00022448"/>
    </source>
</evidence>
<dbReference type="GO" id="GO:0034220">
    <property type="term" value="P:monoatomic ion transmembrane transport"/>
    <property type="evidence" value="ECO:0007669"/>
    <property type="project" value="UniProtKB-KW"/>
</dbReference>
<evidence type="ECO:0000313" key="13">
    <source>
        <dbReference type="EMBL" id="PNF15715.1"/>
    </source>
</evidence>
<gene>
    <name evidence="13" type="primary">shakB_2</name>
    <name evidence="12" type="synonym">inx</name>
    <name evidence="13" type="ORF">B7P43_G12468</name>
</gene>
<dbReference type="GO" id="GO:0005243">
    <property type="term" value="F:gap junction channel activity"/>
    <property type="evidence" value="ECO:0007669"/>
    <property type="project" value="TreeGrafter"/>
</dbReference>
<dbReference type="Pfam" id="PF00876">
    <property type="entry name" value="Innexin"/>
    <property type="match status" value="1"/>
</dbReference>
<dbReference type="Proteomes" id="UP000235965">
    <property type="component" value="Unassembled WGS sequence"/>
</dbReference>
<keyword evidence="3 12" id="KW-0813">Transport</keyword>
<comment type="function">
    <text evidence="12">Structural component of the gap junctions.</text>
</comment>
<comment type="caution">
    <text evidence="13">The sequence shown here is derived from an EMBL/GenBank/DDBJ whole genome shotgun (WGS) entry which is preliminary data.</text>
</comment>
<dbReference type="PRINTS" id="PR01262">
    <property type="entry name" value="INNEXIN"/>
</dbReference>
<evidence type="ECO:0000256" key="7">
    <source>
        <dbReference type="ARBA" id="ARBA00022949"/>
    </source>
</evidence>
<reference evidence="13 14" key="1">
    <citation type="submission" date="2017-12" db="EMBL/GenBank/DDBJ databases">
        <title>Hemimetabolous genomes reveal molecular basis of termite eusociality.</title>
        <authorList>
            <person name="Harrison M.C."/>
            <person name="Jongepier E."/>
            <person name="Robertson H.M."/>
            <person name="Arning N."/>
            <person name="Bitard-Feildel T."/>
            <person name="Chao H."/>
            <person name="Childers C.P."/>
            <person name="Dinh H."/>
            <person name="Doddapaneni H."/>
            <person name="Dugan S."/>
            <person name="Gowin J."/>
            <person name="Greiner C."/>
            <person name="Han Y."/>
            <person name="Hu H."/>
            <person name="Hughes D.S.T."/>
            <person name="Huylmans A.-K."/>
            <person name="Kemena C."/>
            <person name="Kremer L.P.M."/>
            <person name="Lee S.L."/>
            <person name="Lopez-Ezquerra A."/>
            <person name="Mallet L."/>
            <person name="Monroy-Kuhn J.M."/>
            <person name="Moser A."/>
            <person name="Murali S.C."/>
            <person name="Muzny D.M."/>
            <person name="Otani S."/>
            <person name="Piulachs M.-D."/>
            <person name="Poelchau M."/>
            <person name="Qu J."/>
            <person name="Schaub F."/>
            <person name="Wada-Katsumata A."/>
            <person name="Worley K.C."/>
            <person name="Xie Q."/>
            <person name="Ylla G."/>
            <person name="Poulsen M."/>
            <person name="Gibbs R.A."/>
            <person name="Schal C."/>
            <person name="Richards S."/>
            <person name="Belles X."/>
            <person name="Korb J."/>
            <person name="Bornberg-Bauer E."/>
        </authorList>
    </citation>
    <scope>NUCLEOTIDE SEQUENCE [LARGE SCALE GENOMIC DNA]</scope>
    <source>
        <tissue evidence="13">Whole body</tissue>
    </source>
</reference>
<proteinExistence type="inferred from homology"/>
<sequence length="286" mass="34336">MRKKLGRTSIHLAGFEHTIPVSEKEKTFHAHPVIGRLKSYVAILFYAPRWLWKSWEGGKLQALKMDLDVGIMTEVDRKQKEEMMLTYLQNNRQYHNFWAFKYFFCEFLALVNVIGQIFLMDHFLDGEFFTYGIDVINFMQSDQEDRVDPMIYIFPRMTKCTFYKYGVSGEVERHDSICILPLNIVNEKIYIVLWFWFIILAILTLLLIIYRLCMVTSYRLRAYLFKINYGLIRRSDIEKITRHYSVGDWYLLYMIGVNIDARIFNEVFHELAEKIIDDREEKRHII</sequence>
<evidence type="ECO:0000256" key="4">
    <source>
        <dbReference type="ARBA" id="ARBA00022475"/>
    </source>
</evidence>
<evidence type="ECO:0000256" key="1">
    <source>
        <dbReference type="ARBA" id="ARBA00004610"/>
    </source>
</evidence>
<dbReference type="InParanoid" id="A0A2J7PHA2"/>
<protein>
    <recommendedName>
        <fullName evidence="12">Innexin</fullName>
    </recommendedName>
</protein>
<keyword evidence="5 12" id="KW-0812">Transmembrane</keyword>
<name>A0A2J7PHA2_9NEOP</name>
<comment type="similarity">
    <text evidence="12">Belongs to the pannexin family.</text>
</comment>
<dbReference type="EMBL" id="NEVH01025142">
    <property type="protein sequence ID" value="PNF15715.1"/>
    <property type="molecule type" value="Genomic_DNA"/>
</dbReference>
<dbReference type="GO" id="GO:0005886">
    <property type="term" value="C:plasma membrane"/>
    <property type="evidence" value="ECO:0007669"/>
    <property type="project" value="UniProtKB-SubCell"/>
</dbReference>
<accession>A0A2J7PHA2</accession>
<evidence type="ECO:0000256" key="6">
    <source>
        <dbReference type="ARBA" id="ARBA00022868"/>
    </source>
</evidence>
<evidence type="ECO:0000256" key="9">
    <source>
        <dbReference type="ARBA" id="ARBA00023065"/>
    </source>
</evidence>
<keyword evidence="14" id="KW-1185">Reference proteome</keyword>
<dbReference type="AlphaFoldDB" id="A0A2J7PHA2"/>
<evidence type="ECO:0000256" key="11">
    <source>
        <dbReference type="ARBA" id="ARBA00023303"/>
    </source>
</evidence>
<keyword evidence="10 12" id="KW-0472">Membrane</keyword>
<feature type="transmembrane region" description="Helical" evidence="12">
    <location>
        <begin position="189"/>
        <end position="213"/>
    </location>
</feature>
<evidence type="ECO:0000256" key="10">
    <source>
        <dbReference type="ARBA" id="ARBA00023136"/>
    </source>
</evidence>
<comment type="caution">
    <text evidence="12">Lacks conserved residue(s) required for the propagation of feature annotation.</text>
</comment>
<evidence type="ECO:0000256" key="5">
    <source>
        <dbReference type="ARBA" id="ARBA00022692"/>
    </source>
</evidence>
<dbReference type="OrthoDB" id="5867527at2759"/>
<dbReference type="PANTHER" id="PTHR11893:SF40">
    <property type="entry name" value="INNEXIN SHAKING-B"/>
    <property type="match status" value="1"/>
</dbReference>
<keyword evidence="11 12" id="KW-0407">Ion channel</keyword>
<dbReference type="PANTHER" id="PTHR11893">
    <property type="entry name" value="INNEXIN"/>
    <property type="match status" value="1"/>
</dbReference>
<evidence type="ECO:0000256" key="12">
    <source>
        <dbReference type="RuleBase" id="RU010713"/>
    </source>
</evidence>